<dbReference type="InterPro" id="IPR003395">
    <property type="entry name" value="RecF/RecN/SMC_N"/>
</dbReference>
<feature type="coiled-coil region" evidence="12">
    <location>
        <begin position="1109"/>
        <end position="1146"/>
    </location>
</feature>
<evidence type="ECO:0000313" key="16">
    <source>
        <dbReference type="Proteomes" id="UP000008743"/>
    </source>
</evidence>
<dbReference type="GO" id="GO:0016887">
    <property type="term" value="F:ATP hydrolysis activity"/>
    <property type="evidence" value="ECO:0007669"/>
    <property type="project" value="InterPro"/>
</dbReference>
<dbReference type="GO" id="GO:0005524">
    <property type="term" value="F:ATP binding"/>
    <property type="evidence" value="ECO:0007669"/>
    <property type="project" value="UniProtKB-KW"/>
</dbReference>
<dbReference type="OMA" id="CPALDNM"/>
<proteinExistence type="inferred from homology"/>
<evidence type="ECO:0000256" key="12">
    <source>
        <dbReference type="SAM" id="Coils"/>
    </source>
</evidence>
<dbReference type="InterPro" id="IPR027417">
    <property type="entry name" value="P-loop_NTPase"/>
</dbReference>
<dbReference type="Pfam" id="PF06470">
    <property type="entry name" value="SMC_hinge"/>
    <property type="match status" value="1"/>
</dbReference>
<keyword evidence="7 12" id="KW-0175">Coiled coil</keyword>
<comment type="similarity">
    <text evidence="2">Belongs to the SMC family. SMC4 subfamily.</text>
</comment>
<evidence type="ECO:0000313" key="15">
    <source>
        <dbReference type="EMBL" id="KJE90125.1"/>
    </source>
</evidence>
<dbReference type="SUPFAM" id="SSF52540">
    <property type="entry name" value="P-loop containing nucleoside triphosphate hydrolases"/>
    <property type="match status" value="1"/>
</dbReference>
<evidence type="ECO:0000256" key="7">
    <source>
        <dbReference type="ARBA" id="ARBA00023054"/>
    </source>
</evidence>
<organism evidence="15 16">
    <name type="scientific">Capsaspora owczarzaki (strain ATCC 30864)</name>
    <dbReference type="NCBI Taxonomy" id="595528"/>
    <lineage>
        <taxon>Eukaryota</taxon>
        <taxon>Filasterea</taxon>
        <taxon>Capsaspora</taxon>
    </lineage>
</organism>
<dbReference type="Pfam" id="PF02463">
    <property type="entry name" value="SMC_N"/>
    <property type="match status" value="1"/>
</dbReference>
<sequence length="1312" mass="142970">MEQTNTQQQERMFEPTENGGKRLMITKMVLENFKSYAGVQEIGPFHKSFSSVVGPNGSGKSNVIDAMLFVFAFRANRLRQKNVSELIHNSTNHKDLKYCRVSVHFHEIIDKAGDEYDVVPNSQFVVTRTGTKSNTSSYHIDTKSVTAKEVIELLSGKGIDLEHNRFLILQGEVEQIAMMKPKAQTEHEEGLLEYLEDIIGSDKHKEPIAEASKIAEELNEVRAEKLNRVKIVQKDREGLEGAKNDAVAFLQLENELARKKAAMAQIHLAELTATSESLSGNREKLEAKLAEQKSGMAENAQALKALETEIAKEGKEHSAILDACNKAKADFVAFERKDISCREDIKHARTKEKKLESAIQKEQHAVNLAESSLASCTADKTKLEKEHGDLQKSHKVEAAKLDAMFDSIKGETAGFQAELEAKQQEMVPLSKAVGEAQSKHDVCKTELALLDGKSEAAKAQLDAAQEQLTATQSTLSERQEAHKALLKRQVELTKKISESEASLAGAGKETEAALQQQVAAARAKVEEGKASILMSRSRGKVLDGILDLKRRNKIAGIEGRLGDLGTIDAKYDVAVTTACGALDNIVVDNQENAEACVKALRENNLGRATFVILSELGHLNNAIASIPSQPTPEGAPRLFELVKPRDKKLIPAFYHAMRDTLVANDLDQAMRISTAGNKRWRVVTLGGELLDVAGTMGGGGAPQRGGMITSASASKNGASAAALPLAGEYTPKQVEAFEAELEKKTLELKRHRDEMRRLEQAHESLLSGAKSLAAELDKCTMDVSELTKQCDELKRQIKELTAKIAAGPEDPQKHKQLTADLGKFAAEVARAQQNASKIQVAIDALQSKIMDVGGMPLRVQRAKVQGLVEQIDIASKSLNKLTVTIKSSTKAAEKAAEKLKEVQRELEETGATIQRIGAEHAAMEKEAVAVLAIQQEATALLEAKEATLSGLKSEYDGLKKQTDKARALEVDLTNQIEDATKQLRDATARIEQYQLELASLTLHNIEAEGMGEESAEQPAAAAPAVASEVADAADKDEESAGNRAAAKKKGKKGSAAAAATGVAVSAASLNPQLALTPEQLATMDRASLRAEIALISERLAKLSPNISAIREYRKKEAEYLARAAELEAVTDSRDAARGRLDALRKKRLDEFMAGFSVITMKLKEMYQMITLGGDAELELVDSLDPFSEGIVFSVRPPKKSWKNISNLSGGEKTLSSLALVFALHHYKPTPLYVMDEIDAALDFKNVSIVANYIKERTKNAQFIIISLRNNMFELADRLVGIYKTENCTKSVTINPVMVANAALAQQQQPMTV</sequence>
<keyword evidence="10" id="KW-0131">Cell cycle</keyword>
<keyword evidence="3" id="KW-0132">Cell division</keyword>
<feature type="coiled-coil region" evidence="12">
    <location>
        <begin position="208"/>
        <end position="235"/>
    </location>
</feature>
<evidence type="ECO:0000259" key="14">
    <source>
        <dbReference type="SMART" id="SM00968"/>
    </source>
</evidence>
<keyword evidence="5" id="KW-0498">Mitosis</keyword>
<dbReference type="GO" id="GO:0000796">
    <property type="term" value="C:condensin complex"/>
    <property type="evidence" value="ECO:0007669"/>
    <property type="project" value="TreeGrafter"/>
</dbReference>
<dbReference type="Gene3D" id="1.20.1060.20">
    <property type="match status" value="1"/>
</dbReference>
<keyword evidence="6" id="KW-0067">ATP-binding</keyword>
<evidence type="ECO:0000256" key="13">
    <source>
        <dbReference type="SAM" id="MobiDB-lite"/>
    </source>
</evidence>
<dbReference type="RefSeq" id="XP_004364342.1">
    <property type="nucleotide sequence ID" value="XM_004364285.2"/>
</dbReference>
<dbReference type="Gene3D" id="3.30.70.1620">
    <property type="match status" value="1"/>
</dbReference>
<keyword evidence="4" id="KW-0547">Nucleotide-binding</keyword>
<evidence type="ECO:0000256" key="1">
    <source>
        <dbReference type="ARBA" id="ARBA00004123"/>
    </source>
</evidence>
<dbReference type="GO" id="GO:0005634">
    <property type="term" value="C:nucleus"/>
    <property type="evidence" value="ECO:0007669"/>
    <property type="project" value="UniProtKB-SubCell"/>
</dbReference>
<evidence type="ECO:0000256" key="8">
    <source>
        <dbReference type="ARBA" id="ARBA00023067"/>
    </source>
</evidence>
<dbReference type="PANTHER" id="PTHR18937">
    <property type="entry name" value="STRUCTURAL MAINTENANCE OF CHROMOSOMES SMC FAMILY MEMBER"/>
    <property type="match status" value="1"/>
</dbReference>
<feature type="coiled-coil region" evidence="12">
    <location>
        <begin position="885"/>
        <end position="1003"/>
    </location>
</feature>
<evidence type="ECO:0000256" key="5">
    <source>
        <dbReference type="ARBA" id="ARBA00022776"/>
    </source>
</evidence>
<evidence type="ECO:0000256" key="3">
    <source>
        <dbReference type="ARBA" id="ARBA00022618"/>
    </source>
</evidence>
<dbReference type="InterPro" id="IPR024704">
    <property type="entry name" value="SMC"/>
</dbReference>
<dbReference type="GO" id="GO:0051301">
    <property type="term" value="P:cell division"/>
    <property type="evidence" value="ECO:0007669"/>
    <property type="project" value="UniProtKB-KW"/>
</dbReference>
<dbReference type="InterPro" id="IPR010935">
    <property type="entry name" value="SMC_hinge"/>
</dbReference>
<feature type="coiled-coil region" evidence="12">
    <location>
        <begin position="447"/>
        <end position="474"/>
    </location>
</feature>
<dbReference type="Proteomes" id="UP000008743">
    <property type="component" value="Unassembled WGS sequence"/>
</dbReference>
<evidence type="ECO:0000256" key="11">
    <source>
        <dbReference type="PIRNR" id="PIRNR005719"/>
    </source>
</evidence>
<feature type="region of interest" description="Disordered" evidence="13">
    <location>
        <begin position="1009"/>
        <end position="1052"/>
    </location>
</feature>
<keyword evidence="8" id="KW-0226">DNA condensation</keyword>
<keyword evidence="9 11" id="KW-0539">Nucleus</keyword>
<dbReference type="OrthoDB" id="5575062at2759"/>
<feature type="domain" description="SMC hinge" evidence="14">
    <location>
        <begin position="555"/>
        <end position="673"/>
    </location>
</feature>
<evidence type="ECO:0000256" key="4">
    <source>
        <dbReference type="ARBA" id="ARBA00022741"/>
    </source>
</evidence>
<dbReference type="FunFam" id="3.40.50.300:FF:000585">
    <property type="entry name" value="Structural maintenance of chromosomes 4"/>
    <property type="match status" value="1"/>
</dbReference>
<evidence type="ECO:0000256" key="2">
    <source>
        <dbReference type="ARBA" id="ARBA00006005"/>
    </source>
</evidence>
<dbReference type="SUPFAM" id="SSF75553">
    <property type="entry name" value="Smc hinge domain"/>
    <property type="match status" value="1"/>
</dbReference>
<dbReference type="FunFam" id="3.40.50.300:FF:000481">
    <property type="entry name" value="Structural maintenance of chromosomes 4"/>
    <property type="match status" value="1"/>
</dbReference>
<dbReference type="eggNOG" id="KOG0996">
    <property type="taxonomic scope" value="Eukaryota"/>
</dbReference>
<dbReference type="FunCoup" id="A0A0D2WJE0">
    <property type="interactions" value="361"/>
</dbReference>
<dbReference type="STRING" id="595528.A0A0D2WJE0"/>
<feature type="coiled-coil region" evidence="12">
    <location>
        <begin position="734"/>
        <end position="848"/>
    </location>
</feature>
<protein>
    <recommendedName>
        <fullName evidence="11">Structural maintenance of chromosomes protein</fullName>
    </recommendedName>
</protein>
<evidence type="ECO:0000256" key="9">
    <source>
        <dbReference type="ARBA" id="ARBA00023242"/>
    </source>
</evidence>
<comment type="subcellular location">
    <subcellularLocation>
        <location evidence="1 11">Nucleus</location>
    </subcellularLocation>
</comment>
<evidence type="ECO:0000256" key="10">
    <source>
        <dbReference type="ARBA" id="ARBA00023306"/>
    </source>
</evidence>
<dbReference type="SMART" id="SM00968">
    <property type="entry name" value="SMC_hinge"/>
    <property type="match status" value="1"/>
</dbReference>
<dbReference type="InParanoid" id="A0A0D2WJE0"/>
<dbReference type="PIRSF" id="PIRSF005719">
    <property type="entry name" value="SMC"/>
    <property type="match status" value="1"/>
</dbReference>
<name>A0A0D2WJE0_CAPO3</name>
<dbReference type="PANTHER" id="PTHR18937:SF172">
    <property type="entry name" value="STRUCTURAL MAINTENANCE OF CHROMOSOMES PROTEIN"/>
    <property type="match status" value="1"/>
</dbReference>
<dbReference type="Gene3D" id="3.40.50.300">
    <property type="entry name" value="P-loop containing nucleotide triphosphate hydrolases"/>
    <property type="match status" value="2"/>
</dbReference>
<dbReference type="PhylomeDB" id="A0A0D2WJE0"/>
<accession>A0A0D2WJE0</accession>
<gene>
    <name evidence="15" type="ORF">CAOG_001474</name>
</gene>
<keyword evidence="16" id="KW-1185">Reference proteome</keyword>
<dbReference type="InterPro" id="IPR036277">
    <property type="entry name" value="SMC_hinge_sf"/>
</dbReference>
<feature type="compositionally biased region" description="Low complexity" evidence="13">
    <location>
        <begin position="1016"/>
        <end position="1030"/>
    </location>
</feature>
<evidence type="ECO:0000256" key="6">
    <source>
        <dbReference type="ARBA" id="ARBA00022840"/>
    </source>
</evidence>
<reference evidence="16" key="1">
    <citation type="submission" date="2011-02" db="EMBL/GenBank/DDBJ databases">
        <title>The Genome Sequence of Capsaspora owczarzaki ATCC 30864.</title>
        <authorList>
            <person name="Russ C."/>
            <person name="Cuomo C."/>
            <person name="Burger G."/>
            <person name="Gray M.W."/>
            <person name="Holland P.W.H."/>
            <person name="King N."/>
            <person name="Lang F.B.F."/>
            <person name="Roger A.J."/>
            <person name="Ruiz-Trillo I."/>
            <person name="Young S.K."/>
            <person name="Zeng Q."/>
            <person name="Gargeya S."/>
            <person name="Alvarado L."/>
            <person name="Berlin A."/>
            <person name="Chapman S.B."/>
            <person name="Chen Z."/>
            <person name="Freedman E."/>
            <person name="Gellesch M."/>
            <person name="Goldberg J."/>
            <person name="Griggs A."/>
            <person name="Gujja S."/>
            <person name="Heilman E."/>
            <person name="Heiman D."/>
            <person name="Howarth C."/>
            <person name="Mehta T."/>
            <person name="Neiman D."/>
            <person name="Pearson M."/>
            <person name="Roberts A."/>
            <person name="Saif S."/>
            <person name="Shea T."/>
            <person name="Shenoy N."/>
            <person name="Sisk P."/>
            <person name="Stolte C."/>
            <person name="Sykes S."/>
            <person name="White J."/>
            <person name="Yandava C."/>
            <person name="Haas B."/>
            <person name="Nusbaum C."/>
            <person name="Birren B."/>
        </authorList>
    </citation>
    <scope>NUCLEOTIDE SEQUENCE</scope>
    <source>
        <strain evidence="16">ATCC 30864</strain>
    </source>
</reference>
<dbReference type="EMBL" id="KE346361">
    <property type="protein sequence ID" value="KJE90125.1"/>
    <property type="molecule type" value="Genomic_DNA"/>
</dbReference>
<dbReference type="GO" id="GO:0007076">
    <property type="term" value="P:mitotic chromosome condensation"/>
    <property type="evidence" value="ECO:0007669"/>
    <property type="project" value="TreeGrafter"/>
</dbReference>